<proteinExistence type="predicted"/>
<evidence type="ECO:0000313" key="3">
    <source>
        <dbReference type="Proteomes" id="UP000487649"/>
    </source>
</evidence>
<dbReference type="Gene3D" id="1.10.30.50">
    <property type="match status" value="1"/>
</dbReference>
<name>A0A9X4XCE8_9FIRM</name>
<reference evidence="2 3" key="1">
    <citation type="journal article" date="2019" name="Nat. Med.">
        <title>A library of human gut bacterial isolates paired with longitudinal multiomics data enables mechanistic microbiome research.</title>
        <authorList>
            <person name="Poyet M."/>
            <person name="Groussin M."/>
            <person name="Gibbons S.M."/>
            <person name="Avila-Pacheco J."/>
            <person name="Jiang X."/>
            <person name="Kearney S.M."/>
            <person name="Perrotta A.R."/>
            <person name="Berdy B."/>
            <person name="Zhao S."/>
            <person name="Lieberman T.D."/>
            <person name="Swanson P.K."/>
            <person name="Smith M."/>
            <person name="Roesemann S."/>
            <person name="Alexander J.E."/>
            <person name="Rich S.A."/>
            <person name="Livny J."/>
            <person name="Vlamakis H."/>
            <person name="Clish C."/>
            <person name="Bullock K."/>
            <person name="Deik A."/>
            <person name="Scott J."/>
            <person name="Pierce K.A."/>
            <person name="Xavier R.J."/>
            <person name="Alm E.J."/>
        </authorList>
    </citation>
    <scope>NUCLEOTIDE SEQUENCE [LARGE SCALE GENOMIC DNA]</scope>
    <source>
        <strain evidence="2 3">BIOML-A198</strain>
    </source>
</reference>
<evidence type="ECO:0000259" key="1">
    <source>
        <dbReference type="Pfam" id="PF01844"/>
    </source>
</evidence>
<dbReference type="GO" id="GO:0004519">
    <property type="term" value="F:endonuclease activity"/>
    <property type="evidence" value="ECO:0007669"/>
    <property type="project" value="InterPro"/>
</dbReference>
<dbReference type="InterPro" id="IPR027417">
    <property type="entry name" value="P-loop_NTPase"/>
</dbReference>
<sequence length="242" mass="28174">MAREFSKHIYRGKAWKQTRNYIFKKYDGICQKCGSPGEEVHHKIFLRPSNIDDPDIVYGEDNLILLCKDCHFKEHEKTNPGFNNSKPKRIVENGCYFNNEGELVSQEVYIVYGAPASGKTTYVKEHMQDGDLVVDLDYIKYALTFRGKGELGDNIMPIAFDVRDMLYDKIESRDIDAKNIWVIASLPRKEERHRLASRLNAKLIYCQATVHECIDRAMNDTHQIDKDLQIKIIDKWFSNYEA</sequence>
<dbReference type="SUPFAM" id="SSF52540">
    <property type="entry name" value="P-loop containing nucleoside triphosphate hydrolases"/>
    <property type="match status" value="1"/>
</dbReference>
<feature type="domain" description="HNH" evidence="1">
    <location>
        <begin position="30"/>
        <end position="76"/>
    </location>
</feature>
<dbReference type="Proteomes" id="UP000487649">
    <property type="component" value="Unassembled WGS sequence"/>
</dbReference>
<dbReference type="InterPro" id="IPR002711">
    <property type="entry name" value="HNH"/>
</dbReference>
<dbReference type="GO" id="GO:0003676">
    <property type="term" value="F:nucleic acid binding"/>
    <property type="evidence" value="ECO:0007669"/>
    <property type="project" value="InterPro"/>
</dbReference>
<organism evidence="2 3">
    <name type="scientific">Turicibacter sanguinis</name>
    <dbReference type="NCBI Taxonomy" id="154288"/>
    <lineage>
        <taxon>Bacteria</taxon>
        <taxon>Bacillati</taxon>
        <taxon>Bacillota</taxon>
        <taxon>Erysipelotrichia</taxon>
        <taxon>Erysipelotrichales</taxon>
        <taxon>Turicibacteraceae</taxon>
        <taxon>Turicibacter</taxon>
    </lineage>
</organism>
<evidence type="ECO:0000313" key="2">
    <source>
        <dbReference type="EMBL" id="MTK20839.1"/>
    </source>
</evidence>
<dbReference type="RefSeq" id="WP_288994199.1">
    <property type="nucleotide sequence ID" value="NZ_JBKXON010000094.1"/>
</dbReference>
<dbReference type="AlphaFoldDB" id="A0A9X4XCE8"/>
<dbReference type="Gene3D" id="3.40.50.300">
    <property type="entry name" value="P-loop containing nucleotide triphosphate hydrolases"/>
    <property type="match status" value="1"/>
</dbReference>
<dbReference type="Pfam" id="PF01844">
    <property type="entry name" value="HNH"/>
    <property type="match status" value="1"/>
</dbReference>
<dbReference type="InterPro" id="IPR003615">
    <property type="entry name" value="HNH_nuc"/>
</dbReference>
<protein>
    <submittedName>
        <fullName evidence="2">AAA family ATPase</fullName>
    </submittedName>
</protein>
<dbReference type="GO" id="GO:0008270">
    <property type="term" value="F:zinc ion binding"/>
    <property type="evidence" value="ECO:0007669"/>
    <property type="project" value="InterPro"/>
</dbReference>
<dbReference type="CDD" id="cd00085">
    <property type="entry name" value="HNHc"/>
    <property type="match status" value="1"/>
</dbReference>
<dbReference type="EMBL" id="WMQE01000008">
    <property type="protein sequence ID" value="MTK20839.1"/>
    <property type="molecule type" value="Genomic_DNA"/>
</dbReference>
<accession>A0A9X4XCE8</accession>
<gene>
    <name evidence="2" type="ORF">GMA92_05225</name>
</gene>
<comment type="caution">
    <text evidence="2">The sequence shown here is derived from an EMBL/GenBank/DDBJ whole genome shotgun (WGS) entry which is preliminary data.</text>
</comment>